<keyword evidence="2" id="KW-0812">Transmembrane</keyword>
<evidence type="ECO:0000256" key="1">
    <source>
        <dbReference type="SAM" id="MobiDB-lite"/>
    </source>
</evidence>
<dbReference type="EMBL" id="JAAAUY010000254">
    <property type="protein sequence ID" value="KAF9332544.1"/>
    <property type="molecule type" value="Genomic_DNA"/>
</dbReference>
<evidence type="ECO:0008006" key="5">
    <source>
        <dbReference type="Google" id="ProtNLM"/>
    </source>
</evidence>
<feature type="compositionally biased region" description="Polar residues" evidence="1">
    <location>
        <begin position="602"/>
        <end position="611"/>
    </location>
</feature>
<organism evidence="3 4">
    <name type="scientific">Podila minutissima</name>
    <dbReference type="NCBI Taxonomy" id="64525"/>
    <lineage>
        <taxon>Eukaryota</taxon>
        <taxon>Fungi</taxon>
        <taxon>Fungi incertae sedis</taxon>
        <taxon>Mucoromycota</taxon>
        <taxon>Mortierellomycotina</taxon>
        <taxon>Mortierellomycetes</taxon>
        <taxon>Mortierellales</taxon>
        <taxon>Mortierellaceae</taxon>
        <taxon>Podila</taxon>
    </lineage>
</organism>
<feature type="transmembrane region" description="Helical" evidence="2">
    <location>
        <begin position="650"/>
        <end position="671"/>
    </location>
</feature>
<dbReference type="Pfam" id="PF13450">
    <property type="entry name" value="NAD_binding_8"/>
    <property type="match status" value="1"/>
</dbReference>
<reference evidence="3" key="1">
    <citation type="journal article" date="2020" name="Fungal Divers.">
        <title>Resolving the Mortierellaceae phylogeny through synthesis of multi-gene phylogenetics and phylogenomics.</title>
        <authorList>
            <person name="Vandepol N."/>
            <person name="Liber J."/>
            <person name="Desiro A."/>
            <person name="Na H."/>
            <person name="Kennedy M."/>
            <person name="Barry K."/>
            <person name="Grigoriev I.V."/>
            <person name="Miller A.N."/>
            <person name="O'Donnell K."/>
            <person name="Stajich J.E."/>
            <person name="Bonito G."/>
        </authorList>
    </citation>
    <scope>NUCLEOTIDE SEQUENCE</scope>
    <source>
        <strain evidence="3">NVP1</strain>
    </source>
</reference>
<dbReference type="InterPro" id="IPR036188">
    <property type="entry name" value="FAD/NAD-bd_sf"/>
</dbReference>
<feature type="compositionally biased region" description="Low complexity" evidence="1">
    <location>
        <begin position="439"/>
        <end position="452"/>
    </location>
</feature>
<evidence type="ECO:0000313" key="4">
    <source>
        <dbReference type="Proteomes" id="UP000696485"/>
    </source>
</evidence>
<feature type="region of interest" description="Disordered" evidence="1">
    <location>
        <begin position="590"/>
        <end position="611"/>
    </location>
</feature>
<dbReference type="PANTHER" id="PTHR42923">
    <property type="entry name" value="PROTOPORPHYRINOGEN OXIDASE"/>
    <property type="match status" value="1"/>
</dbReference>
<dbReference type="InterPro" id="IPR050464">
    <property type="entry name" value="Zeta_carotene_desat/Oxidored"/>
</dbReference>
<comment type="caution">
    <text evidence="3">The sequence shown here is derived from an EMBL/GenBank/DDBJ whole genome shotgun (WGS) entry which is preliminary data.</text>
</comment>
<evidence type="ECO:0000256" key="2">
    <source>
        <dbReference type="SAM" id="Phobius"/>
    </source>
</evidence>
<keyword evidence="4" id="KW-1185">Reference proteome</keyword>
<gene>
    <name evidence="3" type="ORF">BG006_004588</name>
</gene>
<keyword evidence="2" id="KW-0472">Membrane</keyword>
<name>A0A9P5VMV0_9FUNG</name>
<keyword evidence="2" id="KW-1133">Transmembrane helix</keyword>
<dbReference type="AlphaFoldDB" id="A0A9P5VMV0"/>
<dbReference type="Proteomes" id="UP000696485">
    <property type="component" value="Unassembled WGS sequence"/>
</dbReference>
<feature type="region of interest" description="Disordered" evidence="1">
    <location>
        <begin position="415"/>
        <end position="452"/>
    </location>
</feature>
<proteinExistence type="predicted"/>
<dbReference type="GO" id="GO:0016491">
    <property type="term" value="F:oxidoreductase activity"/>
    <property type="evidence" value="ECO:0007669"/>
    <property type="project" value="TreeGrafter"/>
</dbReference>
<dbReference type="PANTHER" id="PTHR42923:SF17">
    <property type="entry name" value="AMINE OXIDASE DOMAIN-CONTAINING PROTEIN"/>
    <property type="match status" value="1"/>
</dbReference>
<accession>A0A9P5VMV0</accession>
<sequence length="684" mass="76008">MLSPSSSTSSSFTGQELTPSRRALRVAVVGSGLAGLAAAHLLSSLVETNGQSEENGVNVQLFEKDHKLDALSSSQVDSPYLSSRSYNAAKDYNVALPDIKPFSIWNPIYFVRRLRRYTRIASDYTRILVVSKEFLAKGQITDVGKHPIEWRNGRLVTLREFLEAGGYSIEFSEVFVPLVASSCSCSFDSMMEYPACVVLEYVARCMPFGRMQSVLVGEQRVAAKLAENIGTIHYNTTIERIAETDISSSEDGPVTLIDSYGVSRTFDHVIFATQADQAASILARFKPKSVPSVLVSTSSDNEKSDSSGSQTTATGAQLVEETPTSHPFYQQIRMLLRFPYERIQVVCHSDLSFLPKNPSHWRQLNIAKAKDADVMACPLERWSKELDQEIALNSRKTCRRRTSIFSLRPPRILSRKSSSIGKHQDRPFFSPTPTDPLDTRSVSSSPSTSGSVMTTQVVNRLRAVSTPVLQTTNPLFPPQSDLVISSTWLERAVVNVESAKALDHLHRQMDRQQDPNSKGSPVPSRVWFVGSYASPGIPSLESCVSSAVNVMDRIVDAEPHRRLVGLRQTAAHELLEHRSLLREQQAICRSRGSSGGVGRGRQTMSGRSQRVTRSANLVHFQTAWRDEVDSEGARSRHGRVSWSSVENIMYTFWIAVLYLGAFAQWWVVVILESLGLDSKRWATL</sequence>
<protein>
    <recommendedName>
        <fullName evidence="5">Amine oxidase domain-containing protein</fullName>
    </recommendedName>
</protein>
<feature type="region of interest" description="Disordered" evidence="1">
    <location>
        <begin position="296"/>
        <end position="322"/>
    </location>
</feature>
<dbReference type="SUPFAM" id="SSF51905">
    <property type="entry name" value="FAD/NAD(P)-binding domain"/>
    <property type="match status" value="1"/>
</dbReference>
<dbReference type="Gene3D" id="3.50.50.60">
    <property type="entry name" value="FAD/NAD(P)-binding domain"/>
    <property type="match status" value="1"/>
</dbReference>
<evidence type="ECO:0000313" key="3">
    <source>
        <dbReference type="EMBL" id="KAF9332544.1"/>
    </source>
</evidence>